<dbReference type="Gene3D" id="3.30.428.10">
    <property type="entry name" value="HIT-like"/>
    <property type="match status" value="1"/>
</dbReference>
<feature type="compositionally biased region" description="Basic and acidic residues" evidence="4">
    <location>
        <begin position="172"/>
        <end position="189"/>
    </location>
</feature>
<sequence length="204" mass="22335">MSSSPPEVPIHDPDCQFCQIATAYPPPPSDAPHPSWIANTPPSPTLPFQNHTILATPTVLAFLDYYRISPGHLLLIPRAHHATLASLPPATAAELGRWLPVLSCLVCDVAGVKDWNVQQNNGARAGQTVGHVHFHVVPRPERVRRKKDRDVRWARARGFEPREEFEEEEGEEMARGLREGLGREVERMRGNGGAGAGGGGGERL</sequence>
<reference evidence="6" key="1">
    <citation type="journal article" date="2020" name="Stud. Mycol.">
        <title>101 Dothideomycetes genomes: a test case for predicting lifestyles and emergence of pathogens.</title>
        <authorList>
            <person name="Haridas S."/>
            <person name="Albert R."/>
            <person name="Binder M."/>
            <person name="Bloem J."/>
            <person name="Labutti K."/>
            <person name="Salamov A."/>
            <person name="Andreopoulos B."/>
            <person name="Baker S."/>
            <person name="Barry K."/>
            <person name="Bills G."/>
            <person name="Bluhm B."/>
            <person name="Cannon C."/>
            <person name="Castanera R."/>
            <person name="Culley D."/>
            <person name="Daum C."/>
            <person name="Ezra D."/>
            <person name="Gonzalez J."/>
            <person name="Henrissat B."/>
            <person name="Kuo A."/>
            <person name="Liang C."/>
            <person name="Lipzen A."/>
            <person name="Lutzoni F."/>
            <person name="Magnuson J."/>
            <person name="Mondo S."/>
            <person name="Nolan M."/>
            <person name="Ohm R."/>
            <person name="Pangilinan J."/>
            <person name="Park H.-J."/>
            <person name="Ramirez L."/>
            <person name="Alfaro M."/>
            <person name="Sun H."/>
            <person name="Tritt A."/>
            <person name="Yoshinaga Y."/>
            <person name="Zwiers L.-H."/>
            <person name="Turgeon B."/>
            <person name="Goodwin S."/>
            <person name="Spatafora J."/>
            <person name="Crous P."/>
            <person name="Grigoriev I."/>
        </authorList>
    </citation>
    <scope>NUCLEOTIDE SEQUENCE</scope>
    <source>
        <strain evidence="6">Tuck. ex Michener</strain>
    </source>
</reference>
<evidence type="ECO:0000256" key="1">
    <source>
        <dbReference type="PIRSR" id="PIRSR601310-1"/>
    </source>
</evidence>
<dbReference type="EMBL" id="ML991797">
    <property type="protein sequence ID" value="KAF2234631.1"/>
    <property type="molecule type" value="Genomic_DNA"/>
</dbReference>
<evidence type="ECO:0000259" key="5">
    <source>
        <dbReference type="PROSITE" id="PS51084"/>
    </source>
</evidence>
<evidence type="ECO:0000313" key="6">
    <source>
        <dbReference type="EMBL" id="KAF2234631.1"/>
    </source>
</evidence>
<feature type="short sequence motif" description="Histidine triad motif" evidence="2 3">
    <location>
        <begin position="131"/>
        <end position="135"/>
    </location>
</feature>
<dbReference type="SUPFAM" id="SSF54197">
    <property type="entry name" value="HIT-like"/>
    <property type="match status" value="1"/>
</dbReference>
<protein>
    <submittedName>
        <fullName evidence="6">HIT-like protein</fullName>
    </submittedName>
</protein>
<dbReference type="InterPro" id="IPR019808">
    <property type="entry name" value="Histidine_triad_CS"/>
</dbReference>
<organism evidence="6 7">
    <name type="scientific">Viridothelium virens</name>
    <name type="common">Speckled blister lichen</name>
    <name type="synonym">Trypethelium virens</name>
    <dbReference type="NCBI Taxonomy" id="1048519"/>
    <lineage>
        <taxon>Eukaryota</taxon>
        <taxon>Fungi</taxon>
        <taxon>Dikarya</taxon>
        <taxon>Ascomycota</taxon>
        <taxon>Pezizomycotina</taxon>
        <taxon>Dothideomycetes</taxon>
        <taxon>Dothideomycetes incertae sedis</taxon>
        <taxon>Trypetheliales</taxon>
        <taxon>Trypetheliaceae</taxon>
        <taxon>Viridothelium</taxon>
    </lineage>
</organism>
<feature type="compositionally biased region" description="Gly residues" evidence="4">
    <location>
        <begin position="190"/>
        <end position="204"/>
    </location>
</feature>
<dbReference type="GO" id="GO:0009117">
    <property type="term" value="P:nucleotide metabolic process"/>
    <property type="evidence" value="ECO:0007669"/>
    <property type="project" value="TreeGrafter"/>
</dbReference>
<dbReference type="Proteomes" id="UP000800092">
    <property type="component" value="Unassembled WGS sequence"/>
</dbReference>
<feature type="domain" description="HIT" evidence="5">
    <location>
        <begin position="39"/>
        <end position="151"/>
    </location>
</feature>
<dbReference type="InterPro" id="IPR001310">
    <property type="entry name" value="Histidine_triad_HIT"/>
</dbReference>
<evidence type="ECO:0000256" key="2">
    <source>
        <dbReference type="PIRSR" id="PIRSR601310-3"/>
    </source>
</evidence>
<feature type="region of interest" description="Disordered" evidence="4">
    <location>
        <begin position="162"/>
        <end position="204"/>
    </location>
</feature>
<name>A0A6A6H9X7_VIRVR</name>
<evidence type="ECO:0000313" key="7">
    <source>
        <dbReference type="Proteomes" id="UP000800092"/>
    </source>
</evidence>
<dbReference type="PROSITE" id="PS51084">
    <property type="entry name" value="HIT_2"/>
    <property type="match status" value="1"/>
</dbReference>
<dbReference type="PRINTS" id="PR00332">
    <property type="entry name" value="HISTRIAD"/>
</dbReference>
<proteinExistence type="predicted"/>
<dbReference type="AlphaFoldDB" id="A0A6A6H9X7"/>
<dbReference type="Pfam" id="PF01230">
    <property type="entry name" value="HIT"/>
    <property type="match status" value="1"/>
</dbReference>
<dbReference type="InterPro" id="IPR011146">
    <property type="entry name" value="HIT-like"/>
</dbReference>
<dbReference type="InterPro" id="IPR036265">
    <property type="entry name" value="HIT-like_sf"/>
</dbReference>
<dbReference type="GO" id="GO:0003824">
    <property type="term" value="F:catalytic activity"/>
    <property type="evidence" value="ECO:0007669"/>
    <property type="project" value="InterPro"/>
</dbReference>
<evidence type="ECO:0000256" key="4">
    <source>
        <dbReference type="SAM" id="MobiDB-lite"/>
    </source>
</evidence>
<keyword evidence="7" id="KW-1185">Reference proteome</keyword>
<evidence type="ECO:0000256" key="3">
    <source>
        <dbReference type="PROSITE-ProRule" id="PRU00464"/>
    </source>
</evidence>
<dbReference type="PROSITE" id="PS00892">
    <property type="entry name" value="HIT_1"/>
    <property type="match status" value="1"/>
</dbReference>
<accession>A0A6A6H9X7</accession>
<feature type="active site" description="Tele-AMP-histidine intermediate" evidence="1">
    <location>
        <position position="133"/>
    </location>
</feature>
<dbReference type="PANTHER" id="PTHR46648:SF2">
    <property type="entry name" value="HIT DOMAIN-CONTAINING PROTEIN"/>
    <property type="match status" value="1"/>
</dbReference>
<dbReference type="PANTHER" id="PTHR46648">
    <property type="entry name" value="HIT FAMILY PROTEIN 1"/>
    <property type="match status" value="1"/>
</dbReference>
<dbReference type="OrthoDB" id="1915375at2759"/>
<gene>
    <name evidence="6" type="ORF">EV356DRAFT_567029</name>
</gene>